<dbReference type="RefSeq" id="WP_007397982.1">
    <property type="nucleotide sequence ID" value="NZ_CALMTF010000022.1"/>
</dbReference>
<evidence type="ECO:0000313" key="1">
    <source>
        <dbReference type="EMBL" id="QIP35027.1"/>
    </source>
</evidence>
<dbReference type="KEGG" id="kre:GWK63_05680"/>
<gene>
    <name evidence="1" type="ORF">GWK63_05680</name>
</gene>
<proteinExistence type="predicted"/>
<dbReference type="Proteomes" id="UP000502533">
    <property type="component" value="Chromosome"/>
</dbReference>
<reference evidence="1 2" key="1">
    <citation type="submission" date="2020-03" db="EMBL/GenBank/DDBJ databases">
        <title>Isolation of cellulose-producing strains, genome characterization and application of the synthesized cellulose films as an economical and sustainable material for piezoelectric sensor construction.</title>
        <authorList>
            <person name="Mangayil R.K."/>
        </authorList>
    </citation>
    <scope>NUCLEOTIDE SEQUENCE [LARGE SCALE GENOMIC DNA]</scope>
    <source>
        <strain evidence="1 2">ENS 9a1a</strain>
    </source>
</reference>
<evidence type="ECO:0000313" key="2">
    <source>
        <dbReference type="Proteomes" id="UP000502533"/>
    </source>
</evidence>
<sequence length="95" mass="10888">MTILEAVELISSGRGRKMLREYSFSNVNTVYCLFPAGIVLLRHAEKQARAKHIAQGLYGVFMKYLRGVACQYKGDTRTVHARAAFKMPWKWFLSC</sequence>
<protein>
    <submittedName>
        <fullName evidence="1">Uncharacterized protein</fullName>
    </submittedName>
</protein>
<name>A0A858JMS0_9PROT</name>
<dbReference type="AlphaFoldDB" id="A0A858JMS0"/>
<dbReference type="EMBL" id="CP050139">
    <property type="protein sequence ID" value="QIP35027.1"/>
    <property type="molecule type" value="Genomic_DNA"/>
</dbReference>
<accession>A0A858JMS0</accession>
<dbReference type="GeneID" id="85021635"/>
<keyword evidence="2" id="KW-1185">Reference proteome</keyword>
<organism evidence="1 2">
    <name type="scientific">Komagataeibacter rhaeticus</name>
    <dbReference type="NCBI Taxonomy" id="215221"/>
    <lineage>
        <taxon>Bacteria</taxon>
        <taxon>Pseudomonadati</taxon>
        <taxon>Pseudomonadota</taxon>
        <taxon>Alphaproteobacteria</taxon>
        <taxon>Acetobacterales</taxon>
        <taxon>Acetobacteraceae</taxon>
        <taxon>Komagataeibacter</taxon>
    </lineage>
</organism>